<feature type="non-terminal residue" evidence="1">
    <location>
        <position position="1"/>
    </location>
</feature>
<protein>
    <submittedName>
        <fullName evidence="1">Uncharacterized protein</fullName>
    </submittedName>
</protein>
<proteinExistence type="predicted"/>
<name>A0ABW1TIR8_9LACO</name>
<reference evidence="2" key="1">
    <citation type="journal article" date="2019" name="Int. J. Syst. Evol. Microbiol.">
        <title>The Global Catalogue of Microorganisms (GCM) 10K type strain sequencing project: providing services to taxonomists for standard genome sequencing and annotation.</title>
        <authorList>
            <consortium name="The Broad Institute Genomics Platform"/>
            <consortium name="The Broad Institute Genome Sequencing Center for Infectious Disease"/>
            <person name="Wu L."/>
            <person name="Ma J."/>
        </authorList>
    </citation>
    <scope>NUCLEOTIDE SEQUENCE [LARGE SCALE GENOMIC DNA]</scope>
    <source>
        <strain evidence="2">CCM 8908</strain>
    </source>
</reference>
<dbReference type="Proteomes" id="UP001596283">
    <property type="component" value="Unassembled WGS sequence"/>
</dbReference>
<accession>A0ABW1TIR8</accession>
<sequence length="102" mass="11485">RVDDVSRGFSGLHRGTTWETPELGGFQASWKPVLWLEAFPTASGIPGIRSAAVFTNLAVIIPTVASVTQTFWLSTFSYDQKVTCKICLSRKRENFFVFVRRK</sequence>
<evidence type="ECO:0000313" key="1">
    <source>
        <dbReference type="EMBL" id="MFC6261369.1"/>
    </source>
</evidence>
<gene>
    <name evidence="1" type="ORF">ACFP1C_10490</name>
</gene>
<comment type="caution">
    <text evidence="1">The sequence shown here is derived from an EMBL/GenBank/DDBJ whole genome shotgun (WGS) entry which is preliminary data.</text>
</comment>
<keyword evidence="2" id="KW-1185">Reference proteome</keyword>
<organism evidence="1 2">
    <name type="scientific">Levilactobacillus fujinensis</name>
    <dbReference type="NCBI Taxonomy" id="2486024"/>
    <lineage>
        <taxon>Bacteria</taxon>
        <taxon>Bacillati</taxon>
        <taxon>Bacillota</taxon>
        <taxon>Bacilli</taxon>
        <taxon>Lactobacillales</taxon>
        <taxon>Lactobacillaceae</taxon>
        <taxon>Levilactobacillus</taxon>
    </lineage>
</organism>
<evidence type="ECO:0000313" key="2">
    <source>
        <dbReference type="Proteomes" id="UP001596283"/>
    </source>
</evidence>
<dbReference type="EMBL" id="JBHSSI010000063">
    <property type="protein sequence ID" value="MFC6261369.1"/>
    <property type="molecule type" value="Genomic_DNA"/>
</dbReference>